<reference evidence="2 3" key="1">
    <citation type="journal article" date="2022" name="Nat. Genet.">
        <title>Improved pea reference genome and pan-genome highlight genomic features and evolutionary characteristics.</title>
        <authorList>
            <person name="Yang T."/>
            <person name="Liu R."/>
            <person name="Luo Y."/>
            <person name="Hu S."/>
            <person name="Wang D."/>
            <person name="Wang C."/>
            <person name="Pandey M.K."/>
            <person name="Ge S."/>
            <person name="Xu Q."/>
            <person name="Li N."/>
            <person name="Li G."/>
            <person name="Huang Y."/>
            <person name="Saxena R.K."/>
            <person name="Ji Y."/>
            <person name="Li M."/>
            <person name="Yan X."/>
            <person name="He Y."/>
            <person name="Liu Y."/>
            <person name="Wang X."/>
            <person name="Xiang C."/>
            <person name="Varshney R.K."/>
            <person name="Ding H."/>
            <person name="Gao S."/>
            <person name="Zong X."/>
        </authorList>
    </citation>
    <scope>NUCLEOTIDE SEQUENCE [LARGE SCALE GENOMIC DNA]</scope>
    <source>
        <strain evidence="2 3">cv. Zhongwan 6</strain>
    </source>
</reference>
<name>A0A9D5A904_PEA</name>
<organism evidence="2 3">
    <name type="scientific">Pisum sativum</name>
    <name type="common">Garden pea</name>
    <name type="synonym">Lathyrus oleraceus</name>
    <dbReference type="NCBI Taxonomy" id="3888"/>
    <lineage>
        <taxon>Eukaryota</taxon>
        <taxon>Viridiplantae</taxon>
        <taxon>Streptophyta</taxon>
        <taxon>Embryophyta</taxon>
        <taxon>Tracheophyta</taxon>
        <taxon>Spermatophyta</taxon>
        <taxon>Magnoliopsida</taxon>
        <taxon>eudicotyledons</taxon>
        <taxon>Gunneridae</taxon>
        <taxon>Pentapetalae</taxon>
        <taxon>rosids</taxon>
        <taxon>fabids</taxon>
        <taxon>Fabales</taxon>
        <taxon>Fabaceae</taxon>
        <taxon>Papilionoideae</taxon>
        <taxon>50 kb inversion clade</taxon>
        <taxon>NPAAA clade</taxon>
        <taxon>Hologalegina</taxon>
        <taxon>IRL clade</taxon>
        <taxon>Fabeae</taxon>
        <taxon>Lathyrus</taxon>
    </lineage>
</organism>
<feature type="compositionally biased region" description="Basic and acidic residues" evidence="1">
    <location>
        <begin position="28"/>
        <end position="49"/>
    </location>
</feature>
<keyword evidence="3" id="KW-1185">Reference proteome</keyword>
<dbReference type="AlphaFoldDB" id="A0A9D5A904"/>
<comment type="caution">
    <text evidence="2">The sequence shown here is derived from an EMBL/GenBank/DDBJ whole genome shotgun (WGS) entry which is preliminary data.</text>
</comment>
<dbReference type="EMBL" id="JAMSHJ010000006">
    <property type="protein sequence ID" value="KAI5399306.1"/>
    <property type="molecule type" value="Genomic_DNA"/>
</dbReference>
<protein>
    <submittedName>
        <fullName evidence="2">Uncharacterized protein</fullName>
    </submittedName>
</protein>
<dbReference type="Gramene" id="Psat06G0460700-T1">
    <property type="protein sequence ID" value="KAI5399306.1"/>
    <property type="gene ID" value="KIW84_064607"/>
</dbReference>
<feature type="region of interest" description="Disordered" evidence="1">
    <location>
        <begin position="27"/>
        <end position="58"/>
    </location>
</feature>
<accession>A0A9D5A904</accession>
<evidence type="ECO:0000313" key="3">
    <source>
        <dbReference type="Proteomes" id="UP001058974"/>
    </source>
</evidence>
<sequence length="304" mass="35309">MMAQMAERLDQIGGHVTEQKGAMCAKNNVERIEMKSDRTPDPTHEKDKNDVDDESISDESSCSQLGWMKLLIIAYKVTHDVMTLYYDNLYVATMSKNHIQHSWTKYIICCHHSIRKYVENKFIVLQHEMQLTDKAARDLDDIQLEYVRGKLETWILEKIWQLMWSGKGNKNIVCPIKRKSHINNESFPSIGNSIYSICTLYLNTTLSIFIKLLREPLLGQRNFPQKFNNMSQHPSSSSSKPFNTRTPSMEFLDEDLMDVTPLRMIPGDVPDPSSMAGTKQEGTPLLRWKPKLRKMMTHLRQKRK</sequence>
<dbReference type="Proteomes" id="UP001058974">
    <property type="component" value="Chromosome 6"/>
</dbReference>
<gene>
    <name evidence="2" type="ORF">KIW84_064607</name>
</gene>
<evidence type="ECO:0000256" key="1">
    <source>
        <dbReference type="SAM" id="MobiDB-lite"/>
    </source>
</evidence>
<evidence type="ECO:0000313" key="2">
    <source>
        <dbReference type="EMBL" id="KAI5399306.1"/>
    </source>
</evidence>
<proteinExistence type="predicted"/>
<feature type="region of interest" description="Disordered" evidence="1">
    <location>
        <begin position="224"/>
        <end position="245"/>
    </location>
</feature>